<gene>
    <name evidence="1" type="ORF">BDW47DRAFT_120144</name>
</gene>
<name>A0A2I2F243_ASPCN</name>
<dbReference type="Proteomes" id="UP000234585">
    <property type="component" value="Unassembled WGS sequence"/>
</dbReference>
<protein>
    <submittedName>
        <fullName evidence="1">Uncharacterized protein</fullName>
    </submittedName>
</protein>
<reference evidence="1 2" key="1">
    <citation type="submission" date="2017-12" db="EMBL/GenBank/DDBJ databases">
        <authorList>
            <consortium name="DOE Joint Genome Institute"/>
            <person name="Haridas S."/>
            <person name="Kjaerbolling I."/>
            <person name="Vesth T.C."/>
            <person name="Frisvad J.C."/>
            <person name="Nybo J.L."/>
            <person name="Theobald S."/>
            <person name="Kuo A."/>
            <person name="Bowyer P."/>
            <person name="Matsuda Y."/>
            <person name="Mondo S."/>
            <person name="Lyhne E.K."/>
            <person name="Kogle M.E."/>
            <person name="Clum A."/>
            <person name="Lipzen A."/>
            <person name="Salamov A."/>
            <person name="Ngan C.Y."/>
            <person name="Daum C."/>
            <person name="Chiniquy J."/>
            <person name="Barry K."/>
            <person name="LaButti K."/>
            <person name="Simmons B.A."/>
            <person name="Magnuson J.K."/>
            <person name="Mortensen U.H."/>
            <person name="Larsen T.O."/>
            <person name="Grigoriev I.V."/>
            <person name="Baker S.E."/>
            <person name="Andersen M.R."/>
            <person name="Nordberg H.P."/>
            <person name="Cantor M.N."/>
            <person name="Hua S.X."/>
        </authorList>
    </citation>
    <scope>NUCLEOTIDE SEQUENCE [LARGE SCALE GENOMIC DNA]</scope>
    <source>
        <strain evidence="1 2">CBS 102.13</strain>
    </source>
</reference>
<dbReference type="EMBL" id="KZ559174">
    <property type="protein sequence ID" value="PLB34691.1"/>
    <property type="molecule type" value="Genomic_DNA"/>
</dbReference>
<accession>A0A2I2F243</accession>
<sequence>MWREILTGPEIEWIPGTNRFNDTYCHQSSKRIGSQASTKRAQRGKVHRSVRRGNRCSRHVTLYLSQELFLAKRTLNSELRRADAAGMRLGRWLDLSVLSPSCLFLRSPSCAPVEIPWERYKEHERLTLRKSQGTGGKD</sequence>
<dbReference type="RefSeq" id="XP_024668703.1">
    <property type="nucleotide sequence ID" value="XM_024815450.1"/>
</dbReference>
<proteinExistence type="predicted"/>
<dbReference type="AlphaFoldDB" id="A0A2I2F243"/>
<dbReference type="OrthoDB" id="10295404at2759"/>
<organism evidence="1 2">
    <name type="scientific">Aspergillus candidus</name>
    <dbReference type="NCBI Taxonomy" id="41067"/>
    <lineage>
        <taxon>Eukaryota</taxon>
        <taxon>Fungi</taxon>
        <taxon>Dikarya</taxon>
        <taxon>Ascomycota</taxon>
        <taxon>Pezizomycotina</taxon>
        <taxon>Eurotiomycetes</taxon>
        <taxon>Eurotiomycetidae</taxon>
        <taxon>Eurotiales</taxon>
        <taxon>Aspergillaceae</taxon>
        <taxon>Aspergillus</taxon>
        <taxon>Aspergillus subgen. Circumdati</taxon>
    </lineage>
</organism>
<evidence type="ECO:0000313" key="2">
    <source>
        <dbReference type="Proteomes" id="UP000234585"/>
    </source>
</evidence>
<keyword evidence="2" id="KW-1185">Reference proteome</keyword>
<dbReference type="GeneID" id="36522610"/>
<evidence type="ECO:0000313" key="1">
    <source>
        <dbReference type="EMBL" id="PLB34691.1"/>
    </source>
</evidence>